<name>A0A926EUU5_9FIRM</name>
<evidence type="ECO:0000313" key="6">
    <source>
        <dbReference type="EMBL" id="MBC8588683.1"/>
    </source>
</evidence>
<keyword evidence="2" id="KW-0479">Metal-binding</keyword>
<evidence type="ECO:0000313" key="7">
    <source>
        <dbReference type="Proteomes" id="UP000601171"/>
    </source>
</evidence>
<accession>A0A926EUU5</accession>
<organism evidence="6 7">
    <name type="scientific">Paratissierella segnis</name>
    <dbReference type="NCBI Taxonomy" id="2763679"/>
    <lineage>
        <taxon>Bacteria</taxon>
        <taxon>Bacillati</taxon>
        <taxon>Bacillota</taxon>
        <taxon>Tissierellia</taxon>
        <taxon>Tissierellales</taxon>
        <taxon>Tissierellaceae</taxon>
        <taxon>Paratissierella</taxon>
    </lineage>
</organism>
<evidence type="ECO:0000256" key="4">
    <source>
        <dbReference type="ARBA" id="ARBA00022833"/>
    </source>
</evidence>
<dbReference type="PANTHER" id="PTHR46233">
    <property type="entry name" value="HYDROXYACYLGLUTATHIONE HYDROLASE GLOC"/>
    <property type="match status" value="1"/>
</dbReference>
<reference evidence="6" key="1">
    <citation type="submission" date="2020-08" db="EMBL/GenBank/DDBJ databases">
        <title>Genome public.</title>
        <authorList>
            <person name="Liu C."/>
            <person name="Sun Q."/>
        </authorList>
    </citation>
    <scope>NUCLEOTIDE SEQUENCE</scope>
    <source>
        <strain evidence="6">BX21</strain>
    </source>
</reference>
<gene>
    <name evidence="6" type="ORF">H8707_10635</name>
</gene>
<dbReference type="GO" id="GO:0016787">
    <property type="term" value="F:hydrolase activity"/>
    <property type="evidence" value="ECO:0007669"/>
    <property type="project" value="UniProtKB-KW"/>
</dbReference>
<dbReference type="PANTHER" id="PTHR46233:SF3">
    <property type="entry name" value="HYDROXYACYLGLUTATHIONE HYDROLASE GLOC"/>
    <property type="match status" value="1"/>
</dbReference>
<feature type="domain" description="Metallo-beta-lactamase" evidence="5">
    <location>
        <begin position="14"/>
        <end position="191"/>
    </location>
</feature>
<sequence>MVLKIIVKPAGIYAANCYIVFSEKTRSGIVIDPGGDVDDIVSNLDKNNIHVKYIVLTHGHGDHIGGVKELKEKLNVPVVIHKEDAEMLEDASLNLSSTMAMGEIEITPDKTVEDGDTLVFGELKGRIIHTPGHTMGGMCLLVEENLFCGDTLFKGSVGRSDLYGGNHGILMNSIKEKILTLPDNIMLYPGHGEPTTVGEQRATNPFLR</sequence>
<protein>
    <submittedName>
        <fullName evidence="6">MBL fold metallo-hydrolase</fullName>
    </submittedName>
</protein>
<evidence type="ECO:0000256" key="3">
    <source>
        <dbReference type="ARBA" id="ARBA00022801"/>
    </source>
</evidence>
<dbReference type="SUPFAM" id="SSF56281">
    <property type="entry name" value="Metallo-hydrolase/oxidoreductase"/>
    <property type="match status" value="1"/>
</dbReference>
<keyword evidence="7" id="KW-1185">Reference proteome</keyword>
<dbReference type="Proteomes" id="UP000601171">
    <property type="component" value="Unassembled WGS sequence"/>
</dbReference>
<dbReference type="EMBL" id="JACRTG010000025">
    <property type="protein sequence ID" value="MBC8588683.1"/>
    <property type="molecule type" value="Genomic_DNA"/>
</dbReference>
<dbReference type="Gene3D" id="3.60.15.10">
    <property type="entry name" value="Ribonuclease Z/Hydroxyacylglutathione hydrolase-like"/>
    <property type="match status" value="1"/>
</dbReference>
<evidence type="ECO:0000256" key="2">
    <source>
        <dbReference type="ARBA" id="ARBA00022723"/>
    </source>
</evidence>
<dbReference type="InterPro" id="IPR051453">
    <property type="entry name" value="MBL_Glyoxalase_II"/>
</dbReference>
<proteinExistence type="predicted"/>
<keyword evidence="4" id="KW-0862">Zinc</keyword>
<dbReference type="InterPro" id="IPR001279">
    <property type="entry name" value="Metallo-B-lactamas"/>
</dbReference>
<evidence type="ECO:0000259" key="5">
    <source>
        <dbReference type="SMART" id="SM00849"/>
    </source>
</evidence>
<dbReference type="SMART" id="SM00849">
    <property type="entry name" value="Lactamase_B"/>
    <property type="match status" value="1"/>
</dbReference>
<dbReference type="GO" id="GO:0046872">
    <property type="term" value="F:metal ion binding"/>
    <property type="evidence" value="ECO:0007669"/>
    <property type="project" value="UniProtKB-KW"/>
</dbReference>
<keyword evidence="3" id="KW-0378">Hydrolase</keyword>
<dbReference type="InterPro" id="IPR036866">
    <property type="entry name" value="RibonucZ/Hydroxyglut_hydro"/>
</dbReference>
<comment type="cofactor">
    <cofactor evidence="1">
        <name>Zn(2+)</name>
        <dbReference type="ChEBI" id="CHEBI:29105"/>
    </cofactor>
</comment>
<dbReference type="CDD" id="cd06262">
    <property type="entry name" value="metallo-hydrolase-like_MBL-fold"/>
    <property type="match status" value="1"/>
</dbReference>
<dbReference type="AlphaFoldDB" id="A0A926EUU5"/>
<dbReference type="Pfam" id="PF00753">
    <property type="entry name" value="Lactamase_B"/>
    <property type="match status" value="1"/>
</dbReference>
<evidence type="ECO:0000256" key="1">
    <source>
        <dbReference type="ARBA" id="ARBA00001947"/>
    </source>
</evidence>
<comment type="caution">
    <text evidence="6">The sequence shown here is derived from an EMBL/GenBank/DDBJ whole genome shotgun (WGS) entry which is preliminary data.</text>
</comment>